<evidence type="ECO:0000313" key="1">
    <source>
        <dbReference type="EMBL" id="KAK6309038.1"/>
    </source>
</evidence>
<sequence length="108" mass="12261">MLTVQKEHRNSEKVPNNTDLRGLLGLTRIHNVSPQKSPGLLITGCLCKPGPERKAKRRLTDHYCQGRGSAALACWSDCCSGISLHRLRRPHYTKAFLQEGKRGRWWLV</sequence>
<reference evidence="1 2" key="1">
    <citation type="submission" date="2021-04" db="EMBL/GenBank/DDBJ databases">
        <authorList>
            <person name="De Guttry C."/>
            <person name="Zahm M."/>
            <person name="Klopp C."/>
            <person name="Cabau C."/>
            <person name="Louis A."/>
            <person name="Berthelot C."/>
            <person name="Parey E."/>
            <person name="Roest Crollius H."/>
            <person name="Montfort J."/>
            <person name="Robinson-Rechavi M."/>
            <person name="Bucao C."/>
            <person name="Bouchez O."/>
            <person name="Gislard M."/>
            <person name="Lluch J."/>
            <person name="Milhes M."/>
            <person name="Lampietro C."/>
            <person name="Lopez Roques C."/>
            <person name="Donnadieu C."/>
            <person name="Braasch I."/>
            <person name="Desvignes T."/>
            <person name="Postlethwait J."/>
            <person name="Bobe J."/>
            <person name="Wedekind C."/>
            <person name="Guiguen Y."/>
        </authorList>
    </citation>
    <scope>NUCLEOTIDE SEQUENCE [LARGE SCALE GENOMIC DNA]</scope>
    <source>
        <strain evidence="1">Cs_M1</strain>
        <tissue evidence="1">Blood</tissue>
    </source>
</reference>
<proteinExistence type="predicted"/>
<gene>
    <name evidence="1" type="ORF">J4Q44_G00205010</name>
</gene>
<dbReference type="EMBL" id="JAGTTL010000018">
    <property type="protein sequence ID" value="KAK6309038.1"/>
    <property type="molecule type" value="Genomic_DNA"/>
</dbReference>
<keyword evidence="2" id="KW-1185">Reference proteome</keyword>
<dbReference type="Proteomes" id="UP001356427">
    <property type="component" value="Unassembled WGS sequence"/>
</dbReference>
<dbReference type="AlphaFoldDB" id="A0AAN8LER7"/>
<accession>A0AAN8LER7</accession>
<comment type="caution">
    <text evidence="1">The sequence shown here is derived from an EMBL/GenBank/DDBJ whole genome shotgun (WGS) entry which is preliminary data.</text>
</comment>
<protein>
    <submittedName>
        <fullName evidence="1">Uncharacterized protein</fullName>
    </submittedName>
</protein>
<organism evidence="1 2">
    <name type="scientific">Coregonus suidteri</name>
    <dbReference type="NCBI Taxonomy" id="861788"/>
    <lineage>
        <taxon>Eukaryota</taxon>
        <taxon>Metazoa</taxon>
        <taxon>Chordata</taxon>
        <taxon>Craniata</taxon>
        <taxon>Vertebrata</taxon>
        <taxon>Euteleostomi</taxon>
        <taxon>Actinopterygii</taxon>
        <taxon>Neopterygii</taxon>
        <taxon>Teleostei</taxon>
        <taxon>Protacanthopterygii</taxon>
        <taxon>Salmoniformes</taxon>
        <taxon>Salmonidae</taxon>
        <taxon>Coregoninae</taxon>
        <taxon>Coregonus</taxon>
    </lineage>
</organism>
<evidence type="ECO:0000313" key="2">
    <source>
        <dbReference type="Proteomes" id="UP001356427"/>
    </source>
</evidence>
<name>A0AAN8LER7_9TELE</name>